<evidence type="ECO:0000256" key="1">
    <source>
        <dbReference type="ARBA" id="ARBA00004395"/>
    </source>
</evidence>
<comment type="subcellular location">
    <subcellularLocation>
        <location evidence="1">Golgi apparatus membrane</location>
        <topology evidence="1">Peripheral membrane protein</topology>
    </subcellularLocation>
</comment>
<evidence type="ECO:0000313" key="8">
    <source>
        <dbReference type="EMBL" id="WPG98059.1"/>
    </source>
</evidence>
<dbReference type="EMBL" id="CP138580">
    <property type="protein sequence ID" value="WPG98059.1"/>
    <property type="molecule type" value="Genomic_DNA"/>
</dbReference>
<keyword evidence="9" id="KW-1185">Reference proteome</keyword>
<dbReference type="GO" id="GO:0017119">
    <property type="term" value="C:Golgi transport complex"/>
    <property type="evidence" value="ECO:0007669"/>
    <property type="project" value="InterPro"/>
</dbReference>
<keyword evidence="3" id="KW-0333">Golgi apparatus</keyword>
<evidence type="ECO:0000256" key="3">
    <source>
        <dbReference type="ARBA" id="ARBA00023034"/>
    </source>
</evidence>
<dbReference type="Proteomes" id="UP001303373">
    <property type="component" value="Chromosome 1"/>
</dbReference>
<feature type="domain" description="Conserved oligomeric Golgi complex subunit 5 helical" evidence="7">
    <location>
        <begin position="210"/>
        <end position="412"/>
    </location>
</feature>
<name>A0AAQ3LYA4_9PEZI</name>
<dbReference type="GO" id="GO:0006891">
    <property type="term" value="P:intra-Golgi vesicle-mediated transport"/>
    <property type="evidence" value="ECO:0007669"/>
    <property type="project" value="InterPro"/>
</dbReference>
<evidence type="ECO:0000256" key="5">
    <source>
        <dbReference type="SAM" id="MobiDB-lite"/>
    </source>
</evidence>
<feature type="region of interest" description="Disordered" evidence="5">
    <location>
        <begin position="232"/>
        <end position="251"/>
    </location>
</feature>
<protein>
    <recommendedName>
        <fullName evidence="2">Conserved oligomeric Golgi complex subunit 5</fullName>
    </recommendedName>
</protein>
<evidence type="ECO:0000259" key="6">
    <source>
        <dbReference type="Pfam" id="PF10392"/>
    </source>
</evidence>
<feature type="domain" description="Conserved oligomeric Golgi complex subunit 5 N-terminal" evidence="6">
    <location>
        <begin position="18"/>
        <end position="148"/>
    </location>
</feature>
<feature type="region of interest" description="Disordered" evidence="5">
    <location>
        <begin position="428"/>
        <end position="447"/>
    </location>
</feature>
<dbReference type="PANTHER" id="PTHR13228">
    <property type="entry name" value="CONSERVED OLIGOMERIC GOLGI COMPLEX COMPONENT 5"/>
    <property type="match status" value="1"/>
</dbReference>
<organism evidence="8 9">
    <name type="scientific">Acrodontium crateriforme</name>
    <dbReference type="NCBI Taxonomy" id="150365"/>
    <lineage>
        <taxon>Eukaryota</taxon>
        <taxon>Fungi</taxon>
        <taxon>Dikarya</taxon>
        <taxon>Ascomycota</taxon>
        <taxon>Pezizomycotina</taxon>
        <taxon>Dothideomycetes</taxon>
        <taxon>Dothideomycetidae</taxon>
        <taxon>Mycosphaerellales</taxon>
        <taxon>Teratosphaeriaceae</taxon>
        <taxon>Acrodontium</taxon>
    </lineage>
</organism>
<dbReference type="InterPro" id="IPR048485">
    <property type="entry name" value="COG5_helical"/>
</dbReference>
<keyword evidence="4" id="KW-0472">Membrane</keyword>
<evidence type="ECO:0000256" key="2">
    <source>
        <dbReference type="ARBA" id="ARBA00020974"/>
    </source>
</evidence>
<dbReference type="AlphaFoldDB" id="A0AAQ3LYA4"/>
<gene>
    <name evidence="8" type="ORF">R9X50_00084400</name>
</gene>
<proteinExistence type="predicted"/>
<dbReference type="InterPro" id="IPR019465">
    <property type="entry name" value="Cog5"/>
</dbReference>
<evidence type="ECO:0000313" key="9">
    <source>
        <dbReference type="Proteomes" id="UP001303373"/>
    </source>
</evidence>
<feature type="compositionally biased region" description="Low complexity" evidence="5">
    <location>
        <begin position="232"/>
        <end position="245"/>
    </location>
</feature>
<dbReference type="PANTHER" id="PTHR13228:SF3">
    <property type="entry name" value="CONSERVED OLIGOMERIC GOLGI COMPLEX SUBUNIT 5"/>
    <property type="match status" value="1"/>
</dbReference>
<dbReference type="Pfam" id="PF20649">
    <property type="entry name" value="COG5_C"/>
    <property type="match status" value="1"/>
</dbReference>
<dbReference type="InterPro" id="IPR049176">
    <property type="entry name" value="COG5_N"/>
</dbReference>
<reference evidence="8 9" key="1">
    <citation type="submission" date="2023-11" db="EMBL/GenBank/DDBJ databases">
        <title>An acidophilic fungus is an integral part of prey digestion in a carnivorous sundew plant.</title>
        <authorList>
            <person name="Tsai I.J."/>
        </authorList>
    </citation>
    <scope>NUCLEOTIDE SEQUENCE [LARGE SCALE GENOMIC DNA]</scope>
    <source>
        <strain evidence="8">169a</strain>
    </source>
</reference>
<accession>A0AAQ3LYA4</accession>
<dbReference type="GO" id="GO:0000139">
    <property type="term" value="C:Golgi membrane"/>
    <property type="evidence" value="ECO:0007669"/>
    <property type="project" value="UniProtKB-SubCell"/>
</dbReference>
<sequence>MAATDTTAPSSYLDKTTLLAESFTPYQYAHTLVLRTNNASDSPLDLSTPLARVLFDAQEADTLIDSLATQHAAPIVDDTARRAEAAARVLDGVEHQVQLLKEGYARLEREVGERYAAAEEVRLVAERMVRTLRLGRAVQRVLVLGRQLEAQMSGLKGFEKAANKGSMVEAATTVVGLKGLLARTGKGEEGEGLARVGVVNALRGEVMVPAERSLLAAAQQVVREFSMSSLIGTGPSTSSGTTTPTFAQAEETKTKTTGALAALYLLSPIPAPNTTPELYTPTLLIQALQTYLHTTITSSTAALARALATLPTLDRVLLDLSARSQNLLALESLLMTTPSPPHPLLTPQPSDPSLDPPNLLTALLKHLDTASLPSYFWRSTASQLSPRVQEILTRGGVSARTLRSNVGRVRVAVRECVDRGYKSPVSGLGAGMGMGSKSGESKGDTSTAVGWEREAAVMVQSIVGPLMK</sequence>
<dbReference type="Pfam" id="PF10392">
    <property type="entry name" value="COG5_N"/>
    <property type="match status" value="1"/>
</dbReference>
<evidence type="ECO:0000259" key="7">
    <source>
        <dbReference type="Pfam" id="PF20649"/>
    </source>
</evidence>
<evidence type="ECO:0000256" key="4">
    <source>
        <dbReference type="ARBA" id="ARBA00023136"/>
    </source>
</evidence>